<evidence type="ECO:0000259" key="6">
    <source>
        <dbReference type="Pfam" id="PF00496"/>
    </source>
</evidence>
<dbReference type="STRING" id="1480615.AWJ14_11405"/>
<dbReference type="InterPro" id="IPR030678">
    <property type="entry name" value="Peptide/Ni-bd"/>
</dbReference>
<evidence type="ECO:0000313" key="8">
    <source>
        <dbReference type="Proteomes" id="UP000094795"/>
    </source>
</evidence>
<dbReference type="CDD" id="cd08498">
    <property type="entry name" value="PBP2_NikA_DppA_OppA_like_2"/>
    <property type="match status" value="1"/>
</dbReference>
<proteinExistence type="inferred from homology"/>
<dbReference type="EMBL" id="LQZT01000001">
    <property type="protein sequence ID" value="OCW59603.1"/>
    <property type="molecule type" value="Genomic_DNA"/>
</dbReference>
<sequence length="521" mass="57614">MLRHLAMTAVAATIAATGASAETLRYATARDVYGLDPHAVTDSFTNIFTHHIYEPLVRYNADLKVEPALATSWEVIEPTRVRFKLREGVKFQGGQDFGADDVQVSLMRAVDPKSPLRGNLPGLKAVEIVDDLTVDLILEGPTPLLNNYLTNIFIMDKGWLEEHNAVAPIDASQGEEGYTTNNANGTGPFKLESRRPDALNVLVNYEGWWDTPQHNLTRIEHTPIGSDATRVAALLSGEIDLIEPAPLQDADRIDGTEGVHMLQNPGLRSIMMGINMGDELVDGNVEGNPLKDLKVRQAMYHAINMDLIRDRIMRGKSRVTGSLIAPEVKGFTEAMDERLPYDPEKSKALLAEAGYPEGFAFNLNCPNDRYVNDEGICQAMAAMLAQGGFQPRLVTEPRQMHFQKVDNHQVDVFMLGWATLPMLDGFSVLSAMLATPGGEYGTFTPKGYSNPKVDELTHAVATEIDEEKRLAMMQEALMLAKADIPWLPLHQQPLSWAARDSVEIPQAADDLVRLWYAKITK</sequence>
<dbReference type="Pfam" id="PF00496">
    <property type="entry name" value="SBP_bac_5"/>
    <property type="match status" value="1"/>
</dbReference>
<feature type="signal peptide" evidence="5">
    <location>
        <begin position="1"/>
        <end position="21"/>
    </location>
</feature>
<dbReference type="RefSeq" id="WP_066174655.1">
    <property type="nucleotide sequence ID" value="NZ_LQZT01000001.1"/>
</dbReference>
<dbReference type="PIRSF" id="PIRSF002741">
    <property type="entry name" value="MppA"/>
    <property type="match status" value="1"/>
</dbReference>
<keyword evidence="4 5" id="KW-0732">Signal</keyword>
<keyword evidence="8" id="KW-1185">Reference proteome</keyword>
<dbReference type="GO" id="GO:0043190">
    <property type="term" value="C:ATP-binding cassette (ABC) transporter complex"/>
    <property type="evidence" value="ECO:0007669"/>
    <property type="project" value="InterPro"/>
</dbReference>
<name>A0A1C1Z1I6_9HYPH</name>
<dbReference type="Gene3D" id="3.40.190.10">
    <property type="entry name" value="Periplasmic binding protein-like II"/>
    <property type="match status" value="1"/>
</dbReference>
<dbReference type="GO" id="GO:0030288">
    <property type="term" value="C:outer membrane-bounded periplasmic space"/>
    <property type="evidence" value="ECO:0007669"/>
    <property type="project" value="UniProtKB-ARBA"/>
</dbReference>
<dbReference type="GO" id="GO:0015833">
    <property type="term" value="P:peptide transport"/>
    <property type="evidence" value="ECO:0007669"/>
    <property type="project" value="TreeGrafter"/>
</dbReference>
<dbReference type="PANTHER" id="PTHR30290">
    <property type="entry name" value="PERIPLASMIC BINDING COMPONENT OF ABC TRANSPORTER"/>
    <property type="match status" value="1"/>
</dbReference>
<evidence type="ECO:0000256" key="1">
    <source>
        <dbReference type="ARBA" id="ARBA00004418"/>
    </source>
</evidence>
<dbReference type="GO" id="GO:1904680">
    <property type="term" value="F:peptide transmembrane transporter activity"/>
    <property type="evidence" value="ECO:0007669"/>
    <property type="project" value="TreeGrafter"/>
</dbReference>
<dbReference type="Gene3D" id="3.90.76.10">
    <property type="entry name" value="Dipeptide-binding Protein, Domain 1"/>
    <property type="match status" value="1"/>
</dbReference>
<reference evidence="7 8" key="1">
    <citation type="submission" date="2015-12" db="EMBL/GenBank/DDBJ databases">
        <authorList>
            <person name="Shamseldin A."/>
            <person name="Moawad H."/>
            <person name="Abd El-Rahim W.M."/>
            <person name="Sadowsky M.J."/>
        </authorList>
    </citation>
    <scope>NUCLEOTIDE SEQUENCE [LARGE SCALE GENOMIC DNA]</scope>
    <source>
        <strain evidence="7 8">JC234</strain>
    </source>
</reference>
<dbReference type="InterPro" id="IPR000914">
    <property type="entry name" value="SBP_5_dom"/>
</dbReference>
<dbReference type="OrthoDB" id="9803988at2"/>
<dbReference type="Gene3D" id="3.10.105.10">
    <property type="entry name" value="Dipeptide-binding Protein, Domain 3"/>
    <property type="match status" value="1"/>
</dbReference>
<dbReference type="SUPFAM" id="SSF53850">
    <property type="entry name" value="Periplasmic binding protein-like II"/>
    <property type="match status" value="1"/>
</dbReference>
<accession>A0A1C1Z1I6</accession>
<evidence type="ECO:0000256" key="2">
    <source>
        <dbReference type="ARBA" id="ARBA00005695"/>
    </source>
</evidence>
<feature type="chain" id="PRO_5008656572" evidence="5">
    <location>
        <begin position="22"/>
        <end position="521"/>
    </location>
</feature>
<comment type="caution">
    <text evidence="7">The sequence shown here is derived from an EMBL/GenBank/DDBJ whole genome shotgun (WGS) entry which is preliminary data.</text>
</comment>
<dbReference type="InterPro" id="IPR039424">
    <property type="entry name" value="SBP_5"/>
</dbReference>
<organism evidence="7 8">
    <name type="scientific">Hoeflea olei</name>
    <dbReference type="NCBI Taxonomy" id="1480615"/>
    <lineage>
        <taxon>Bacteria</taxon>
        <taxon>Pseudomonadati</taxon>
        <taxon>Pseudomonadota</taxon>
        <taxon>Alphaproteobacteria</taxon>
        <taxon>Hyphomicrobiales</taxon>
        <taxon>Rhizobiaceae</taxon>
        <taxon>Hoeflea</taxon>
    </lineage>
</organism>
<evidence type="ECO:0000256" key="4">
    <source>
        <dbReference type="ARBA" id="ARBA00022729"/>
    </source>
</evidence>
<comment type="subcellular location">
    <subcellularLocation>
        <location evidence="1">Periplasm</location>
    </subcellularLocation>
</comment>
<keyword evidence="3" id="KW-0813">Transport</keyword>
<comment type="similarity">
    <text evidence="2">Belongs to the bacterial solute-binding protein 5 family.</text>
</comment>
<protein>
    <submittedName>
        <fullName evidence="7">Peptide ABC transporter substrate-binding protein</fullName>
    </submittedName>
</protein>
<dbReference type="AlphaFoldDB" id="A0A1C1Z1I6"/>
<feature type="domain" description="Solute-binding protein family 5" evidence="6">
    <location>
        <begin position="64"/>
        <end position="434"/>
    </location>
</feature>
<gene>
    <name evidence="7" type="ORF">AWJ14_11405</name>
</gene>
<evidence type="ECO:0000256" key="3">
    <source>
        <dbReference type="ARBA" id="ARBA00022448"/>
    </source>
</evidence>
<dbReference type="Proteomes" id="UP000094795">
    <property type="component" value="Unassembled WGS sequence"/>
</dbReference>
<evidence type="ECO:0000313" key="7">
    <source>
        <dbReference type="EMBL" id="OCW59603.1"/>
    </source>
</evidence>
<dbReference type="PANTHER" id="PTHR30290:SF9">
    <property type="entry name" value="OLIGOPEPTIDE-BINDING PROTEIN APPA"/>
    <property type="match status" value="1"/>
</dbReference>
<evidence type="ECO:0000256" key="5">
    <source>
        <dbReference type="SAM" id="SignalP"/>
    </source>
</evidence>